<feature type="domain" description="Cyclic nucleotide-binding" evidence="4">
    <location>
        <begin position="61"/>
        <end position="177"/>
    </location>
</feature>
<comment type="similarity">
    <text evidence="1">Belongs to the cAMP-dependent kinase regulatory chain family.</text>
</comment>
<dbReference type="GO" id="GO:0030552">
    <property type="term" value="F:cAMP binding"/>
    <property type="evidence" value="ECO:0007669"/>
    <property type="project" value="UniProtKB-KW"/>
</dbReference>
<dbReference type="EMBL" id="JABDTM020019524">
    <property type="protein sequence ID" value="KAH0817423.1"/>
    <property type="molecule type" value="Genomic_DNA"/>
</dbReference>
<dbReference type="PROSITE" id="PS50042">
    <property type="entry name" value="CNMP_BINDING_3"/>
    <property type="match status" value="1"/>
</dbReference>
<dbReference type="PANTHER" id="PTHR11635:SF152">
    <property type="entry name" value="CAMP-DEPENDENT PROTEIN KINASE TYPE I REGULATORY SUBUNIT-RELATED"/>
    <property type="match status" value="1"/>
</dbReference>
<organism evidence="5 6">
    <name type="scientific">Tenebrio molitor</name>
    <name type="common">Yellow mealworm beetle</name>
    <dbReference type="NCBI Taxonomy" id="7067"/>
    <lineage>
        <taxon>Eukaryota</taxon>
        <taxon>Metazoa</taxon>
        <taxon>Ecdysozoa</taxon>
        <taxon>Arthropoda</taxon>
        <taxon>Hexapoda</taxon>
        <taxon>Insecta</taxon>
        <taxon>Pterygota</taxon>
        <taxon>Neoptera</taxon>
        <taxon>Endopterygota</taxon>
        <taxon>Coleoptera</taxon>
        <taxon>Polyphaga</taxon>
        <taxon>Cucujiformia</taxon>
        <taxon>Tenebrionidae</taxon>
        <taxon>Tenebrio</taxon>
    </lineage>
</organism>
<evidence type="ECO:0000256" key="3">
    <source>
        <dbReference type="ARBA" id="ARBA00023149"/>
    </source>
</evidence>
<reference evidence="5" key="1">
    <citation type="journal article" date="2020" name="J Insects Food Feed">
        <title>The yellow mealworm (Tenebrio molitor) genome: a resource for the emerging insects as food and feed industry.</title>
        <authorList>
            <person name="Eriksson T."/>
            <person name="Andere A."/>
            <person name="Kelstrup H."/>
            <person name="Emery V."/>
            <person name="Picard C."/>
        </authorList>
    </citation>
    <scope>NUCLEOTIDE SEQUENCE</scope>
    <source>
        <strain evidence="5">Stoneville</strain>
        <tissue evidence="5">Whole head</tissue>
    </source>
</reference>
<reference evidence="5" key="2">
    <citation type="submission" date="2021-08" db="EMBL/GenBank/DDBJ databases">
        <authorList>
            <person name="Eriksson T."/>
        </authorList>
    </citation>
    <scope>NUCLEOTIDE SEQUENCE</scope>
    <source>
        <strain evidence="5">Stoneville</strain>
        <tissue evidence="5">Whole head</tissue>
    </source>
</reference>
<evidence type="ECO:0000259" key="4">
    <source>
        <dbReference type="PROSITE" id="PS50042"/>
    </source>
</evidence>
<dbReference type="Pfam" id="PF00027">
    <property type="entry name" value="cNMP_binding"/>
    <property type="match status" value="1"/>
</dbReference>
<evidence type="ECO:0000313" key="5">
    <source>
        <dbReference type="EMBL" id="KAH0817423.1"/>
    </source>
</evidence>
<accession>A0A8J6HNG5</accession>
<sequence length="248" mass="28618">MIKTPFWRSDSTKERSERRRRAVIPQHFDYDEDIIKTITKHPKTKEDEMFIRSALENNDFLCSLLQNKKLQDVVDCMYPESVTPNRIIIKEGDKDGSHLYISVTGTYEVIQNDKVISRFSDVRVFGELALLYNARRLATIRARTFGRLWILDRVVFKHLMVQSEMDQHQETVTFLEGVAKLNSVPREVLEEVASLLKLEFFATGTNIVEEGDTKPDKFYIIKAGSVTGKLLRGARFVERKCAKSDSHG</sequence>
<dbReference type="SMART" id="SM00100">
    <property type="entry name" value="cNMP"/>
    <property type="match status" value="1"/>
</dbReference>
<dbReference type="Proteomes" id="UP000719412">
    <property type="component" value="Unassembled WGS sequence"/>
</dbReference>
<proteinExistence type="inferred from homology"/>
<comment type="caution">
    <text evidence="5">The sequence shown here is derived from an EMBL/GenBank/DDBJ whole genome shotgun (WGS) entry which is preliminary data.</text>
</comment>
<keyword evidence="2" id="KW-0116">cAMP-binding</keyword>
<dbReference type="InterPro" id="IPR000595">
    <property type="entry name" value="cNMP-bd_dom"/>
</dbReference>
<dbReference type="Gene3D" id="2.60.120.10">
    <property type="entry name" value="Jelly Rolls"/>
    <property type="match status" value="2"/>
</dbReference>
<dbReference type="GO" id="GO:0005829">
    <property type="term" value="C:cytosol"/>
    <property type="evidence" value="ECO:0007669"/>
    <property type="project" value="TreeGrafter"/>
</dbReference>
<evidence type="ECO:0000256" key="2">
    <source>
        <dbReference type="ARBA" id="ARBA00022566"/>
    </source>
</evidence>
<dbReference type="InterPro" id="IPR018490">
    <property type="entry name" value="cNMP-bd_dom_sf"/>
</dbReference>
<gene>
    <name evidence="5" type="ORF">GEV33_005368</name>
</gene>
<protein>
    <recommendedName>
        <fullName evidence="4">Cyclic nucleotide-binding domain-containing protein</fullName>
    </recommendedName>
</protein>
<dbReference type="SUPFAM" id="SSF51206">
    <property type="entry name" value="cAMP-binding domain-like"/>
    <property type="match status" value="2"/>
</dbReference>
<dbReference type="PANTHER" id="PTHR11635">
    <property type="entry name" value="CAMP-DEPENDENT PROTEIN KINASE REGULATORY CHAIN"/>
    <property type="match status" value="1"/>
</dbReference>
<evidence type="ECO:0000256" key="1">
    <source>
        <dbReference type="ARBA" id="ARBA00005753"/>
    </source>
</evidence>
<name>A0A8J6HNG5_TENMO</name>
<dbReference type="GO" id="GO:0005952">
    <property type="term" value="C:cAMP-dependent protein kinase complex"/>
    <property type="evidence" value="ECO:0007669"/>
    <property type="project" value="InterPro"/>
</dbReference>
<keyword evidence="3" id="KW-0114">cAMP</keyword>
<evidence type="ECO:0000313" key="6">
    <source>
        <dbReference type="Proteomes" id="UP000719412"/>
    </source>
</evidence>
<dbReference type="InterPro" id="IPR050503">
    <property type="entry name" value="cAMP-dep_PK_reg_su-like"/>
</dbReference>
<keyword evidence="2" id="KW-0547">Nucleotide-binding</keyword>
<keyword evidence="6" id="KW-1185">Reference proteome</keyword>
<dbReference type="GO" id="GO:0034236">
    <property type="term" value="F:protein kinase A catalytic subunit binding"/>
    <property type="evidence" value="ECO:0007669"/>
    <property type="project" value="TreeGrafter"/>
</dbReference>
<dbReference type="InterPro" id="IPR014710">
    <property type="entry name" value="RmlC-like_jellyroll"/>
</dbReference>
<dbReference type="AlphaFoldDB" id="A0A8J6HNG5"/>
<dbReference type="GO" id="GO:0004862">
    <property type="term" value="F:cAMP-dependent protein kinase inhibitor activity"/>
    <property type="evidence" value="ECO:0007669"/>
    <property type="project" value="TreeGrafter"/>
</dbReference>
<dbReference type="CDD" id="cd00038">
    <property type="entry name" value="CAP_ED"/>
    <property type="match status" value="2"/>
</dbReference>